<dbReference type="Proteomes" id="UP000269115">
    <property type="component" value="Unassembled WGS sequence"/>
</dbReference>
<evidence type="ECO:0000313" key="2">
    <source>
        <dbReference type="Proteomes" id="UP000269115"/>
    </source>
</evidence>
<dbReference type="RefSeq" id="WP_104571764.1">
    <property type="nucleotide sequence ID" value="NZ_RJUR01000018.1"/>
</dbReference>
<evidence type="ECO:0000313" key="1">
    <source>
        <dbReference type="EMBL" id="ROQ44069.1"/>
    </source>
</evidence>
<sequence length="199" mass="21667">MLALKRRGSARQTVGESPQVLTEVLQDGVNLAVWQRQLPVHVADFAQVLLSLGQPLAESLTLELQPDDDAPALRGLAAAYADLQGYEGFICDVRWLVGAYACLLDARRVGLRLRALEGAMCPRFHVDHVPARLICTYAGPGSEWLTAPDAVQVEQLSTGDVAVLKGERWLGNEGHGLVHRSPAVPAGQRRLMLTLDWMA</sequence>
<reference evidence="1 2" key="1">
    <citation type="submission" date="2018-11" db="EMBL/GenBank/DDBJ databases">
        <title>Genomic analyses of the natural microbiome of Caenorhabditis elegans.</title>
        <authorList>
            <person name="Samuel B."/>
        </authorList>
    </citation>
    <scope>NUCLEOTIDE SEQUENCE [LARGE SCALE GENOMIC DNA]</scope>
    <source>
        <strain evidence="1 2">BIGb0473</strain>
    </source>
</reference>
<comment type="caution">
    <text evidence="1">The sequence shown here is derived from an EMBL/GenBank/DDBJ whole genome shotgun (WGS) entry which is preliminary data.</text>
</comment>
<dbReference type="InterPro" id="IPR014955">
    <property type="entry name" value="DUF1826"/>
</dbReference>
<proteinExistence type="predicted"/>
<dbReference type="EMBL" id="RJUR01000018">
    <property type="protein sequence ID" value="ROQ44069.1"/>
    <property type="molecule type" value="Genomic_DNA"/>
</dbReference>
<gene>
    <name evidence="1" type="ORF">EDF85_4909</name>
</gene>
<accession>A0A9X8EHI7</accession>
<dbReference type="AlphaFoldDB" id="A0A9X8EHI7"/>
<dbReference type="Pfam" id="PF08856">
    <property type="entry name" value="DUF1826"/>
    <property type="match status" value="1"/>
</dbReference>
<name>A0A9X8EHI7_PSEPU</name>
<protein>
    <submittedName>
        <fullName evidence="1">Uncharacterized protein DUF1826</fullName>
    </submittedName>
</protein>
<organism evidence="1 2">
    <name type="scientific">Pseudomonas putida</name>
    <name type="common">Arthrobacter siderocapsulatus</name>
    <dbReference type="NCBI Taxonomy" id="303"/>
    <lineage>
        <taxon>Bacteria</taxon>
        <taxon>Pseudomonadati</taxon>
        <taxon>Pseudomonadota</taxon>
        <taxon>Gammaproteobacteria</taxon>
        <taxon>Pseudomonadales</taxon>
        <taxon>Pseudomonadaceae</taxon>
        <taxon>Pseudomonas</taxon>
    </lineage>
</organism>